<dbReference type="GO" id="GO:0009847">
    <property type="term" value="P:spore germination"/>
    <property type="evidence" value="ECO:0007669"/>
    <property type="project" value="InterPro"/>
</dbReference>
<reference evidence="9 10" key="1">
    <citation type="submission" date="2019-03" db="EMBL/GenBank/DDBJ databases">
        <title>Genomic Encyclopedia of Type Strains, Phase IV (KMG-IV): sequencing the most valuable type-strain genomes for metagenomic binning, comparative biology and taxonomic classification.</title>
        <authorList>
            <person name="Goeker M."/>
        </authorList>
    </citation>
    <scope>NUCLEOTIDE SEQUENCE [LARGE SCALE GENOMIC DNA]</scope>
    <source>
        <strain evidence="9 10">DSM 11170</strain>
    </source>
</reference>
<keyword evidence="3" id="KW-0813">Transport</keyword>
<evidence type="ECO:0000256" key="5">
    <source>
        <dbReference type="ARBA" id="ARBA00022692"/>
    </source>
</evidence>
<comment type="subcellular location">
    <subcellularLocation>
        <location evidence="1">Membrane</location>
        <topology evidence="1">Multi-pass membrane protein</topology>
    </subcellularLocation>
</comment>
<keyword evidence="5 8" id="KW-0812">Transmembrane</keyword>
<feature type="transmembrane region" description="Helical" evidence="8">
    <location>
        <begin position="72"/>
        <end position="96"/>
    </location>
</feature>
<evidence type="ECO:0000256" key="6">
    <source>
        <dbReference type="ARBA" id="ARBA00022989"/>
    </source>
</evidence>
<comment type="similarity">
    <text evidence="2">Belongs to the amino acid-polyamine-organocation (APC) superfamily. Spore germination protein (SGP) (TC 2.A.3.9) family.</text>
</comment>
<dbReference type="PANTHER" id="PTHR34975:SF2">
    <property type="entry name" value="SPORE GERMINATION PROTEIN A2"/>
    <property type="match status" value="1"/>
</dbReference>
<comment type="caution">
    <text evidence="9">The sequence shown here is derived from an EMBL/GenBank/DDBJ whole genome shotgun (WGS) entry which is preliminary data.</text>
</comment>
<evidence type="ECO:0000313" key="9">
    <source>
        <dbReference type="EMBL" id="TCP60770.1"/>
    </source>
</evidence>
<dbReference type="EMBL" id="SLXT01000034">
    <property type="protein sequence ID" value="TCP60770.1"/>
    <property type="molecule type" value="Genomic_DNA"/>
</dbReference>
<gene>
    <name evidence="9" type="ORF">EDD73_1342</name>
</gene>
<dbReference type="InterPro" id="IPR004761">
    <property type="entry name" value="Spore_GerAB"/>
</dbReference>
<evidence type="ECO:0000256" key="1">
    <source>
        <dbReference type="ARBA" id="ARBA00004141"/>
    </source>
</evidence>
<evidence type="ECO:0000313" key="10">
    <source>
        <dbReference type="Proteomes" id="UP000294813"/>
    </source>
</evidence>
<dbReference type="GO" id="GO:0016020">
    <property type="term" value="C:membrane"/>
    <property type="evidence" value="ECO:0007669"/>
    <property type="project" value="UniProtKB-SubCell"/>
</dbReference>
<evidence type="ECO:0000256" key="7">
    <source>
        <dbReference type="ARBA" id="ARBA00023136"/>
    </source>
</evidence>
<organism evidence="9 10">
    <name type="scientific">Heliophilum fasciatum</name>
    <dbReference type="NCBI Taxonomy" id="35700"/>
    <lineage>
        <taxon>Bacteria</taxon>
        <taxon>Bacillati</taxon>
        <taxon>Bacillota</taxon>
        <taxon>Clostridia</taxon>
        <taxon>Eubacteriales</taxon>
        <taxon>Heliobacteriaceae</taxon>
        <taxon>Heliophilum</taxon>
    </lineage>
</organism>
<keyword evidence="6 8" id="KW-1133">Transmembrane helix</keyword>
<evidence type="ECO:0000256" key="4">
    <source>
        <dbReference type="ARBA" id="ARBA00022544"/>
    </source>
</evidence>
<dbReference type="Pfam" id="PF03845">
    <property type="entry name" value="Spore_permease"/>
    <property type="match status" value="1"/>
</dbReference>
<dbReference type="PANTHER" id="PTHR34975">
    <property type="entry name" value="SPORE GERMINATION PROTEIN A2"/>
    <property type="match status" value="1"/>
</dbReference>
<evidence type="ECO:0000256" key="8">
    <source>
        <dbReference type="SAM" id="Phobius"/>
    </source>
</evidence>
<name>A0A4R2RBQ6_9FIRM</name>
<proteinExistence type="inferred from homology"/>
<feature type="transmembrane region" description="Helical" evidence="8">
    <location>
        <begin position="108"/>
        <end position="124"/>
    </location>
</feature>
<protein>
    <submittedName>
        <fullName evidence="9">Spore germination protein</fullName>
    </submittedName>
</protein>
<dbReference type="Proteomes" id="UP000294813">
    <property type="component" value="Unassembled WGS sequence"/>
</dbReference>
<keyword evidence="7 8" id="KW-0472">Membrane</keyword>
<dbReference type="AlphaFoldDB" id="A0A4R2RBQ6"/>
<feature type="transmembrane region" description="Helical" evidence="8">
    <location>
        <begin position="130"/>
        <end position="154"/>
    </location>
</feature>
<evidence type="ECO:0000256" key="3">
    <source>
        <dbReference type="ARBA" id="ARBA00022448"/>
    </source>
</evidence>
<keyword evidence="10" id="KW-1185">Reference proteome</keyword>
<keyword evidence="4" id="KW-0309">Germination</keyword>
<sequence>MYGMIAPLFRNQKHLRRSMMSALVFSASIFTLTQIVFHLCFSINTAQQIGFPLYQVSRLVQFESFFQRIDPFFFFIFATIISLGLSMGLYSSALSFAQAIGAPDFRPYLFPLAFIALAIAYLPLRLLDTIQLSLFLNIWLTLPLLVIPLLLLLWNRLFSRVQVKK</sequence>
<evidence type="ECO:0000256" key="2">
    <source>
        <dbReference type="ARBA" id="ARBA00007998"/>
    </source>
</evidence>
<accession>A0A4R2RBQ6</accession>